<reference evidence="1 2" key="2">
    <citation type="submission" date="2020-03" db="EMBL/GenBank/DDBJ databases">
        <authorList>
            <person name="Ichikawa N."/>
            <person name="Kimura A."/>
            <person name="Kitahashi Y."/>
            <person name="Uohara A."/>
        </authorList>
    </citation>
    <scope>NUCLEOTIDE SEQUENCE [LARGE SCALE GENOMIC DNA]</scope>
    <source>
        <strain evidence="1 2">NBRC 108638</strain>
    </source>
</reference>
<reference evidence="1 2" key="1">
    <citation type="submission" date="2020-03" db="EMBL/GenBank/DDBJ databases">
        <title>Whole genome shotgun sequence of Phytohabitans rumicis NBRC 108638.</title>
        <authorList>
            <person name="Komaki H."/>
            <person name="Tamura T."/>
        </authorList>
    </citation>
    <scope>NUCLEOTIDE SEQUENCE [LARGE SCALE GENOMIC DNA]</scope>
    <source>
        <strain evidence="1 2">NBRC 108638</strain>
    </source>
</reference>
<keyword evidence="2" id="KW-1185">Reference proteome</keyword>
<sequence>MNTWTYRELLADGMSPNQVRDAVRVGTLHRVASGLYLEGVQPPLVEHLRVLRSALPDEAVFGFHTAAHLYGFGVIPSGKVHVVTPAGTPPSDLKSVASHQAVLPFGDPVEVHGLPCLPPERCAVDLARAVKRLDTLAVFDAALRSRRCTADDLRAEAARHDGLRGIRQARAALPYADPRPECRQESQLRFVMIDGGLPAPEPQLWVYDERDEPTFRLDTGYREQQVGGEYDGRSHVTRERMRADRARHNWLAAHGWNMRYYTDQDLYHRPAYILSTMRSALGLSSI</sequence>
<dbReference type="RefSeq" id="WP_173078787.1">
    <property type="nucleotide sequence ID" value="NZ_BAABJB010000004.1"/>
</dbReference>
<name>A0A6V8LAF2_9ACTN</name>
<evidence type="ECO:0008006" key="3">
    <source>
        <dbReference type="Google" id="ProtNLM"/>
    </source>
</evidence>
<accession>A0A6V8LAF2</accession>
<protein>
    <recommendedName>
        <fullName evidence="3">DUF559 domain-containing protein</fullName>
    </recommendedName>
</protein>
<dbReference type="Proteomes" id="UP000482960">
    <property type="component" value="Unassembled WGS sequence"/>
</dbReference>
<comment type="caution">
    <text evidence="1">The sequence shown here is derived from an EMBL/GenBank/DDBJ whole genome shotgun (WGS) entry which is preliminary data.</text>
</comment>
<dbReference type="EMBL" id="BLPG01000001">
    <property type="protein sequence ID" value="GFJ91761.1"/>
    <property type="molecule type" value="Genomic_DNA"/>
</dbReference>
<proteinExistence type="predicted"/>
<evidence type="ECO:0000313" key="2">
    <source>
        <dbReference type="Proteomes" id="UP000482960"/>
    </source>
</evidence>
<evidence type="ECO:0000313" key="1">
    <source>
        <dbReference type="EMBL" id="GFJ91761.1"/>
    </source>
</evidence>
<organism evidence="1 2">
    <name type="scientific">Phytohabitans rumicis</name>
    <dbReference type="NCBI Taxonomy" id="1076125"/>
    <lineage>
        <taxon>Bacteria</taxon>
        <taxon>Bacillati</taxon>
        <taxon>Actinomycetota</taxon>
        <taxon>Actinomycetes</taxon>
        <taxon>Micromonosporales</taxon>
        <taxon>Micromonosporaceae</taxon>
    </lineage>
</organism>
<gene>
    <name evidence="1" type="ORF">Prum_054030</name>
</gene>
<dbReference type="AlphaFoldDB" id="A0A6V8LAF2"/>